<evidence type="ECO:0000313" key="2">
    <source>
        <dbReference type="EMBL" id="KAA2381131.1"/>
    </source>
</evidence>
<protein>
    <submittedName>
        <fullName evidence="2">HNH endonuclease</fullName>
    </submittedName>
</protein>
<dbReference type="RefSeq" id="WP_130064421.1">
    <property type="nucleotide sequence ID" value="NZ_JAHOOA010000001.1"/>
</dbReference>
<dbReference type="PANTHER" id="PTHR33877">
    <property type="entry name" value="SLL1193 PROTEIN"/>
    <property type="match status" value="1"/>
</dbReference>
<dbReference type="InterPro" id="IPR002711">
    <property type="entry name" value="HNH"/>
</dbReference>
<dbReference type="AlphaFoldDB" id="A0A5B3H587"/>
<gene>
    <name evidence="2" type="ORF">F2Y10_01200</name>
</gene>
<dbReference type="Pfam" id="PF01844">
    <property type="entry name" value="HNH"/>
    <property type="match status" value="1"/>
</dbReference>
<keyword evidence="2" id="KW-0255">Endonuclease</keyword>
<dbReference type="CDD" id="cd00085">
    <property type="entry name" value="HNHc"/>
    <property type="match status" value="1"/>
</dbReference>
<evidence type="ECO:0000313" key="3">
    <source>
        <dbReference type="Proteomes" id="UP000322940"/>
    </source>
</evidence>
<feature type="domain" description="HNH nuclease" evidence="1">
    <location>
        <begin position="10"/>
        <end position="63"/>
    </location>
</feature>
<dbReference type="GO" id="GO:0008270">
    <property type="term" value="F:zinc ion binding"/>
    <property type="evidence" value="ECO:0007669"/>
    <property type="project" value="InterPro"/>
</dbReference>
<evidence type="ECO:0000259" key="1">
    <source>
        <dbReference type="SMART" id="SM00507"/>
    </source>
</evidence>
<dbReference type="SMART" id="SM00507">
    <property type="entry name" value="HNHc"/>
    <property type="match status" value="1"/>
</dbReference>
<dbReference type="InterPro" id="IPR052892">
    <property type="entry name" value="NA-targeting_endonuclease"/>
</dbReference>
<sequence length="449" mass="52546">MAKRITITKSTRFEVFKRDKFTCQYCGRKAPDVVLNVDHIEPVSKGGGNEIINLVTSCFDCNNGKRDKKLDDNSVVEKQRKQLELLQERREQMELMIEWKKSLSSLADDTTNLILDYVNSKIPSFSVNESGRKAIEKWIKDFSINDILDSIDQAAIKYLKYNEGKLTPESVQEYFNKIAGITAVKNMPLLKQKLAYIKGICRNRFNYWDAKKGTSILTDYVKALEDYGWNENQIIHDLETEVMEKTKSAANWSEWRDILEGWTEDIKKWDKQQPEPKYEDMPSRHNKIEIADEDIEIDAERNISFAKDKIEVLIYLAKAFPDFTDEMINSLKNDMYLIIGNHLNKIESQYKDKGTYLETKLIDSIIDQSASLHSIEDKYYKLPDDYAVNYGPLNWGSLCYINNERLIEHITKDILLEHSYPMMNYDYKSILKWLQYLKNYYSALCMTNV</sequence>
<dbReference type="Gene3D" id="1.10.30.50">
    <property type="match status" value="1"/>
</dbReference>
<dbReference type="PANTHER" id="PTHR33877:SF2">
    <property type="entry name" value="OS07G0170200 PROTEIN"/>
    <property type="match status" value="1"/>
</dbReference>
<proteinExistence type="predicted"/>
<organism evidence="2 3">
    <name type="scientific">Alistipes onderdonkii</name>
    <dbReference type="NCBI Taxonomy" id="328813"/>
    <lineage>
        <taxon>Bacteria</taxon>
        <taxon>Pseudomonadati</taxon>
        <taxon>Bacteroidota</taxon>
        <taxon>Bacteroidia</taxon>
        <taxon>Bacteroidales</taxon>
        <taxon>Rikenellaceae</taxon>
        <taxon>Alistipes</taxon>
    </lineage>
</organism>
<comment type="caution">
    <text evidence="2">The sequence shown here is derived from an EMBL/GenBank/DDBJ whole genome shotgun (WGS) entry which is preliminary data.</text>
</comment>
<dbReference type="InterPro" id="IPR003615">
    <property type="entry name" value="HNH_nuc"/>
</dbReference>
<dbReference type="GO" id="GO:0003676">
    <property type="term" value="F:nucleic acid binding"/>
    <property type="evidence" value="ECO:0007669"/>
    <property type="project" value="InterPro"/>
</dbReference>
<dbReference type="Proteomes" id="UP000322940">
    <property type="component" value="Unassembled WGS sequence"/>
</dbReference>
<reference evidence="2 3" key="1">
    <citation type="journal article" date="2019" name="Nat. Med.">
        <title>A library of human gut bacterial isolates paired with longitudinal multiomics data enables mechanistic microbiome research.</title>
        <authorList>
            <person name="Poyet M."/>
            <person name="Groussin M."/>
            <person name="Gibbons S.M."/>
            <person name="Avila-Pacheco J."/>
            <person name="Jiang X."/>
            <person name="Kearney S.M."/>
            <person name="Perrotta A.R."/>
            <person name="Berdy B."/>
            <person name="Zhao S."/>
            <person name="Lieberman T.D."/>
            <person name="Swanson P.K."/>
            <person name="Smith M."/>
            <person name="Roesemann S."/>
            <person name="Alexander J.E."/>
            <person name="Rich S.A."/>
            <person name="Livny J."/>
            <person name="Vlamakis H."/>
            <person name="Clish C."/>
            <person name="Bullock K."/>
            <person name="Deik A."/>
            <person name="Scott J."/>
            <person name="Pierce K.A."/>
            <person name="Xavier R.J."/>
            <person name="Alm E.J."/>
        </authorList>
    </citation>
    <scope>NUCLEOTIDE SEQUENCE [LARGE SCALE GENOMIC DNA]</scope>
    <source>
        <strain evidence="2 3">BIOML-A266</strain>
    </source>
</reference>
<dbReference type="EMBL" id="VVXH01000001">
    <property type="protein sequence ID" value="KAA2381131.1"/>
    <property type="molecule type" value="Genomic_DNA"/>
</dbReference>
<keyword evidence="2" id="KW-0378">Hydrolase</keyword>
<accession>A0A5B3H587</accession>
<name>A0A5B3H587_9BACT</name>
<dbReference type="GO" id="GO:0004519">
    <property type="term" value="F:endonuclease activity"/>
    <property type="evidence" value="ECO:0007669"/>
    <property type="project" value="UniProtKB-KW"/>
</dbReference>
<keyword evidence="2" id="KW-0540">Nuclease</keyword>